<accession>A0A0C3PCI4</accession>
<feature type="region of interest" description="Disordered" evidence="1">
    <location>
        <begin position="165"/>
        <end position="191"/>
    </location>
</feature>
<gene>
    <name evidence="4" type="ORF">PHLGIDRAFT_95571</name>
</gene>
<evidence type="ECO:0000256" key="1">
    <source>
        <dbReference type="SAM" id="MobiDB-lite"/>
    </source>
</evidence>
<dbReference type="InterPro" id="IPR029069">
    <property type="entry name" value="HotDog_dom_sf"/>
</dbReference>
<dbReference type="InterPro" id="IPR002539">
    <property type="entry name" value="MaoC-like_dom"/>
</dbReference>
<dbReference type="Pfam" id="PF01575">
    <property type="entry name" value="MaoC_dehydratas"/>
    <property type="match status" value="1"/>
</dbReference>
<dbReference type="Proteomes" id="UP000053257">
    <property type="component" value="Unassembled WGS sequence"/>
</dbReference>
<organism evidence="4 5">
    <name type="scientific">Phlebiopsis gigantea (strain 11061_1 CR5-6)</name>
    <name type="common">White-rot fungus</name>
    <name type="synonym">Peniophora gigantea</name>
    <dbReference type="NCBI Taxonomy" id="745531"/>
    <lineage>
        <taxon>Eukaryota</taxon>
        <taxon>Fungi</taxon>
        <taxon>Dikarya</taxon>
        <taxon>Basidiomycota</taxon>
        <taxon>Agaricomycotina</taxon>
        <taxon>Agaricomycetes</taxon>
        <taxon>Polyporales</taxon>
        <taxon>Phanerochaetaceae</taxon>
        <taxon>Phlebiopsis</taxon>
    </lineage>
</organism>
<dbReference type="OrthoDB" id="60204at2759"/>
<dbReference type="GO" id="GO:0005777">
    <property type="term" value="C:peroxisome"/>
    <property type="evidence" value="ECO:0007669"/>
    <property type="project" value="TreeGrafter"/>
</dbReference>
<dbReference type="PANTHER" id="PTHR13078">
    <property type="entry name" value="PEROXISOMAL MULTIFUNCTIONAL ENZYME TYPE 2-RELATED"/>
    <property type="match status" value="1"/>
</dbReference>
<dbReference type="CDD" id="cd03448">
    <property type="entry name" value="HDE_HSD"/>
    <property type="match status" value="1"/>
</dbReference>
<proteinExistence type="predicted"/>
<dbReference type="HOGENOM" id="CLU_040078_3_0_1"/>
<dbReference type="InterPro" id="IPR054357">
    <property type="entry name" value="MFE-2_N"/>
</dbReference>
<evidence type="ECO:0000313" key="4">
    <source>
        <dbReference type="EMBL" id="KIP02808.1"/>
    </source>
</evidence>
<dbReference type="GO" id="GO:0006635">
    <property type="term" value="P:fatty acid beta-oxidation"/>
    <property type="evidence" value="ECO:0007669"/>
    <property type="project" value="TreeGrafter"/>
</dbReference>
<evidence type="ECO:0000259" key="3">
    <source>
        <dbReference type="Pfam" id="PF22622"/>
    </source>
</evidence>
<dbReference type="Pfam" id="PF22622">
    <property type="entry name" value="MFE-2_hydrat-2_N"/>
    <property type="match status" value="1"/>
</dbReference>
<sequence>MSEINLEKAVGWQDTDLPVSWLKRDLLLYAIGIGAKATDQTIVNELDKDWAPFPTYPVVLHFKGEDQEINDFKTRVGRSNAPGLPQFDPNRGVHGSQSIEVVKPIPEVSGPGWKLKRRIVGVSENKSGIVLEHEALLVDPHGTVYAKLYSASFNLGAKATGQKFSKRIAGPPPAKAIPKDRKPDHVVRDKTSPEQALVYRLSGDYNGLHIDPTIGQATGFGGVILHGLSTFGFGARAVLAAVGGNRPEALKYFGVRFSSPVKPGDALETAIWEVGPGPRGTTEVAFVTTDLDSGKVCLAAGVAYVDKAAKSRL</sequence>
<feature type="domain" description="Peroxisomal multifunctional enzyme type 2-like N-terminal" evidence="3">
    <location>
        <begin position="23"/>
        <end position="144"/>
    </location>
</feature>
<dbReference type="STRING" id="745531.A0A0C3PCI4"/>
<evidence type="ECO:0000259" key="2">
    <source>
        <dbReference type="Pfam" id="PF01575"/>
    </source>
</evidence>
<reference evidence="4 5" key="1">
    <citation type="journal article" date="2014" name="PLoS Genet.">
        <title>Analysis of the Phlebiopsis gigantea genome, transcriptome and secretome provides insight into its pioneer colonization strategies of wood.</title>
        <authorList>
            <person name="Hori C."/>
            <person name="Ishida T."/>
            <person name="Igarashi K."/>
            <person name="Samejima M."/>
            <person name="Suzuki H."/>
            <person name="Master E."/>
            <person name="Ferreira P."/>
            <person name="Ruiz-Duenas F.J."/>
            <person name="Held B."/>
            <person name="Canessa P."/>
            <person name="Larrondo L.F."/>
            <person name="Schmoll M."/>
            <person name="Druzhinina I.S."/>
            <person name="Kubicek C.P."/>
            <person name="Gaskell J.A."/>
            <person name="Kersten P."/>
            <person name="St John F."/>
            <person name="Glasner J."/>
            <person name="Sabat G."/>
            <person name="Splinter BonDurant S."/>
            <person name="Syed K."/>
            <person name="Yadav J."/>
            <person name="Mgbeahuruike A.C."/>
            <person name="Kovalchuk A."/>
            <person name="Asiegbu F.O."/>
            <person name="Lackner G."/>
            <person name="Hoffmeister D."/>
            <person name="Rencoret J."/>
            <person name="Gutierrez A."/>
            <person name="Sun H."/>
            <person name="Lindquist E."/>
            <person name="Barry K."/>
            <person name="Riley R."/>
            <person name="Grigoriev I.V."/>
            <person name="Henrissat B."/>
            <person name="Kues U."/>
            <person name="Berka R.M."/>
            <person name="Martinez A.T."/>
            <person name="Covert S.F."/>
            <person name="Blanchette R.A."/>
            <person name="Cullen D."/>
        </authorList>
    </citation>
    <scope>NUCLEOTIDE SEQUENCE [LARGE SCALE GENOMIC DNA]</scope>
    <source>
        <strain evidence="4 5">11061_1 CR5-6</strain>
    </source>
</reference>
<dbReference type="EMBL" id="KN840652">
    <property type="protein sequence ID" value="KIP02808.1"/>
    <property type="molecule type" value="Genomic_DNA"/>
</dbReference>
<dbReference type="GO" id="GO:0003857">
    <property type="term" value="F:(3S)-3-hydroxyacyl-CoA dehydrogenase (NAD+) activity"/>
    <property type="evidence" value="ECO:0007669"/>
    <property type="project" value="TreeGrafter"/>
</dbReference>
<dbReference type="GO" id="GO:0004300">
    <property type="term" value="F:enoyl-CoA hydratase activity"/>
    <property type="evidence" value="ECO:0007669"/>
    <property type="project" value="TreeGrafter"/>
</dbReference>
<dbReference type="SUPFAM" id="SSF54637">
    <property type="entry name" value="Thioesterase/thiol ester dehydrase-isomerase"/>
    <property type="match status" value="2"/>
</dbReference>
<dbReference type="AlphaFoldDB" id="A0A0C3PCI4"/>
<dbReference type="Gene3D" id="3.10.129.10">
    <property type="entry name" value="Hotdog Thioesterase"/>
    <property type="match status" value="2"/>
</dbReference>
<keyword evidence="5" id="KW-1185">Reference proteome</keyword>
<protein>
    <submittedName>
        <fullName evidence="4">Uncharacterized protein</fullName>
    </submittedName>
</protein>
<evidence type="ECO:0000313" key="5">
    <source>
        <dbReference type="Proteomes" id="UP000053257"/>
    </source>
</evidence>
<dbReference type="PANTHER" id="PTHR13078:SF57">
    <property type="entry name" value="DEHYDRATASE, PUTATIVE (AFU_ORTHOLOGUE AFUA_5G00640)-RELATED"/>
    <property type="match status" value="1"/>
</dbReference>
<name>A0A0C3PCI4_PHLG1</name>
<feature type="domain" description="MaoC-like" evidence="2">
    <location>
        <begin position="180"/>
        <end position="282"/>
    </location>
</feature>
<feature type="compositionally biased region" description="Basic and acidic residues" evidence="1">
    <location>
        <begin position="177"/>
        <end position="191"/>
    </location>
</feature>
<dbReference type="GO" id="GO:0044594">
    <property type="term" value="F:17-beta-hydroxysteroid dehydrogenase (NAD+) activity"/>
    <property type="evidence" value="ECO:0007669"/>
    <property type="project" value="TreeGrafter"/>
</dbReference>